<dbReference type="EMBL" id="CM001222">
    <property type="protein sequence ID" value="KEH26826.1"/>
    <property type="molecule type" value="Genomic_DNA"/>
</dbReference>
<evidence type="ECO:0000256" key="3">
    <source>
        <dbReference type="SAM" id="SignalP"/>
    </source>
</evidence>
<evidence type="ECO:0000313" key="7">
    <source>
        <dbReference type="Proteomes" id="UP000002051"/>
    </source>
</evidence>
<dbReference type="InterPro" id="IPR036574">
    <property type="entry name" value="Scorpion_toxin-like_sf"/>
</dbReference>
<proteinExistence type="predicted"/>
<keyword evidence="2" id="KW-0295">Fungicide</keyword>
<feature type="chain" id="PRO_5014499507" evidence="3">
    <location>
        <begin position="21"/>
        <end position="85"/>
    </location>
</feature>
<dbReference type="GO" id="GO:0006952">
    <property type="term" value="P:defense response"/>
    <property type="evidence" value="ECO:0000318"/>
    <property type="project" value="GO_Central"/>
</dbReference>
<dbReference type="Proteomes" id="UP000002051">
    <property type="component" value="Chromosome 6"/>
</dbReference>
<reference evidence="5 7" key="2">
    <citation type="journal article" date="2014" name="BMC Genomics">
        <title>An improved genome release (version Mt4.0) for the model legume Medicago truncatula.</title>
        <authorList>
            <person name="Tang H."/>
            <person name="Krishnakumar V."/>
            <person name="Bidwell S."/>
            <person name="Rosen B."/>
            <person name="Chan A."/>
            <person name="Zhou S."/>
            <person name="Gentzbittel L."/>
            <person name="Childs K.L."/>
            <person name="Yandell M."/>
            <person name="Gundlach H."/>
            <person name="Mayer K.F."/>
            <person name="Schwartz D.C."/>
            <person name="Town C.D."/>
        </authorList>
    </citation>
    <scope>GENOME REANNOTATION</scope>
    <source>
        <strain evidence="5">A17</strain>
        <strain evidence="6 7">cv. Jemalong A17</strain>
    </source>
</reference>
<dbReference type="SMR" id="A0A072UBI5"/>
<reference evidence="5 7" key="1">
    <citation type="journal article" date="2011" name="Nature">
        <title>The Medicago genome provides insight into the evolution of rhizobial symbioses.</title>
        <authorList>
            <person name="Young N.D."/>
            <person name="Debelle F."/>
            <person name="Oldroyd G.E."/>
            <person name="Geurts R."/>
            <person name="Cannon S.B."/>
            <person name="Udvardi M.K."/>
            <person name="Benedito V.A."/>
            <person name="Mayer K.F."/>
            <person name="Gouzy J."/>
            <person name="Schoof H."/>
            <person name="Van de Peer Y."/>
            <person name="Proost S."/>
            <person name="Cook D.R."/>
            <person name="Meyers B.C."/>
            <person name="Spannagl M."/>
            <person name="Cheung F."/>
            <person name="De Mita S."/>
            <person name="Krishnakumar V."/>
            <person name="Gundlach H."/>
            <person name="Zhou S."/>
            <person name="Mudge J."/>
            <person name="Bharti A.K."/>
            <person name="Murray J.D."/>
            <person name="Naoumkina M.A."/>
            <person name="Rosen B."/>
            <person name="Silverstein K.A."/>
            <person name="Tang H."/>
            <person name="Rombauts S."/>
            <person name="Zhao P.X."/>
            <person name="Zhou P."/>
            <person name="Barbe V."/>
            <person name="Bardou P."/>
            <person name="Bechner M."/>
            <person name="Bellec A."/>
            <person name="Berger A."/>
            <person name="Berges H."/>
            <person name="Bidwell S."/>
            <person name="Bisseling T."/>
            <person name="Choisne N."/>
            <person name="Couloux A."/>
            <person name="Denny R."/>
            <person name="Deshpande S."/>
            <person name="Dai X."/>
            <person name="Doyle J.J."/>
            <person name="Dudez A.M."/>
            <person name="Farmer A.D."/>
            <person name="Fouteau S."/>
            <person name="Franken C."/>
            <person name="Gibelin C."/>
            <person name="Gish J."/>
            <person name="Goldstein S."/>
            <person name="Gonzalez A.J."/>
            <person name="Green P.J."/>
            <person name="Hallab A."/>
            <person name="Hartog M."/>
            <person name="Hua A."/>
            <person name="Humphray S.J."/>
            <person name="Jeong D.H."/>
            <person name="Jing Y."/>
            <person name="Jocker A."/>
            <person name="Kenton S.M."/>
            <person name="Kim D.J."/>
            <person name="Klee K."/>
            <person name="Lai H."/>
            <person name="Lang C."/>
            <person name="Lin S."/>
            <person name="Macmil S.L."/>
            <person name="Magdelenat G."/>
            <person name="Matthews L."/>
            <person name="McCorrison J."/>
            <person name="Monaghan E.L."/>
            <person name="Mun J.H."/>
            <person name="Najar F.Z."/>
            <person name="Nicholson C."/>
            <person name="Noirot C."/>
            <person name="O'Bleness M."/>
            <person name="Paule C.R."/>
            <person name="Poulain J."/>
            <person name="Prion F."/>
            <person name="Qin B."/>
            <person name="Qu C."/>
            <person name="Retzel E.F."/>
            <person name="Riddle C."/>
            <person name="Sallet E."/>
            <person name="Samain S."/>
            <person name="Samson N."/>
            <person name="Sanders I."/>
            <person name="Saurat O."/>
            <person name="Scarpelli C."/>
            <person name="Schiex T."/>
            <person name="Segurens B."/>
            <person name="Severin A.J."/>
            <person name="Sherrier D.J."/>
            <person name="Shi R."/>
            <person name="Sims S."/>
            <person name="Singer S.R."/>
            <person name="Sinharoy S."/>
            <person name="Sterck L."/>
            <person name="Viollet A."/>
            <person name="Wang B.B."/>
            <person name="Wang K."/>
            <person name="Wang M."/>
            <person name="Wang X."/>
            <person name="Warfsmann J."/>
            <person name="Weissenbach J."/>
            <person name="White D.D."/>
            <person name="White J.D."/>
            <person name="Wiley G.B."/>
            <person name="Wincker P."/>
            <person name="Xing Y."/>
            <person name="Yang L."/>
            <person name="Yao Z."/>
            <person name="Ying F."/>
            <person name="Zhai J."/>
            <person name="Zhou L."/>
            <person name="Zuber A."/>
            <person name="Denarie J."/>
            <person name="Dixon R.A."/>
            <person name="May G.D."/>
            <person name="Schwartz D.C."/>
            <person name="Rogers J."/>
            <person name="Quetier F."/>
            <person name="Town C.D."/>
            <person name="Roe B.A."/>
        </authorList>
    </citation>
    <scope>NUCLEOTIDE SEQUENCE [LARGE SCALE GENOMIC DNA]</scope>
    <source>
        <strain evidence="5">A17</strain>
        <strain evidence="6 7">cv. Jemalong A17</strain>
    </source>
</reference>
<evidence type="ECO:0000313" key="6">
    <source>
        <dbReference type="EnsemblPlants" id="KEH26826"/>
    </source>
</evidence>
<dbReference type="SMART" id="SM00505">
    <property type="entry name" value="Knot1"/>
    <property type="match status" value="1"/>
</dbReference>
<keyword evidence="1" id="KW-0929">Antimicrobial</keyword>
<dbReference type="GO" id="GO:0050832">
    <property type="term" value="P:defense response to fungus"/>
    <property type="evidence" value="ECO:0007669"/>
    <property type="project" value="UniProtKB-KW"/>
</dbReference>
<feature type="domain" description="Knottins-like" evidence="4">
    <location>
        <begin position="37"/>
        <end position="85"/>
    </location>
</feature>
<keyword evidence="3" id="KW-0732">Signal</keyword>
<evidence type="ECO:0000256" key="1">
    <source>
        <dbReference type="ARBA" id="ARBA00022529"/>
    </source>
</evidence>
<name>A0A072UBI5_MEDTR</name>
<evidence type="ECO:0000256" key="2">
    <source>
        <dbReference type="ARBA" id="ARBA00022577"/>
    </source>
</evidence>
<dbReference type="GO" id="GO:0031640">
    <property type="term" value="P:killing of cells of another organism"/>
    <property type="evidence" value="ECO:0007669"/>
    <property type="project" value="UniProtKB-KW"/>
</dbReference>
<reference evidence="6" key="3">
    <citation type="submission" date="2015-04" db="UniProtKB">
        <authorList>
            <consortium name="EnsemblPlants"/>
        </authorList>
    </citation>
    <scope>IDENTIFICATION</scope>
    <source>
        <strain evidence="6">cv. Jemalong A17</strain>
    </source>
</reference>
<dbReference type="Pfam" id="PF00304">
    <property type="entry name" value="Gamma-thionin"/>
    <property type="match status" value="1"/>
</dbReference>
<dbReference type="GO" id="GO:0009505">
    <property type="term" value="C:plant-type cell wall"/>
    <property type="evidence" value="ECO:0000318"/>
    <property type="project" value="GO_Central"/>
</dbReference>
<organism evidence="5 7">
    <name type="scientific">Medicago truncatula</name>
    <name type="common">Barrel medic</name>
    <name type="synonym">Medicago tribuloides</name>
    <dbReference type="NCBI Taxonomy" id="3880"/>
    <lineage>
        <taxon>Eukaryota</taxon>
        <taxon>Viridiplantae</taxon>
        <taxon>Streptophyta</taxon>
        <taxon>Embryophyta</taxon>
        <taxon>Tracheophyta</taxon>
        <taxon>Spermatophyta</taxon>
        <taxon>Magnoliopsida</taxon>
        <taxon>eudicotyledons</taxon>
        <taxon>Gunneridae</taxon>
        <taxon>Pentapetalae</taxon>
        <taxon>rosids</taxon>
        <taxon>fabids</taxon>
        <taxon>Fabales</taxon>
        <taxon>Fabaceae</taxon>
        <taxon>Papilionoideae</taxon>
        <taxon>50 kb inversion clade</taxon>
        <taxon>NPAAA clade</taxon>
        <taxon>Hologalegina</taxon>
        <taxon>IRL clade</taxon>
        <taxon>Trifolieae</taxon>
        <taxon>Medicago</taxon>
    </lineage>
</organism>
<dbReference type="InterPro" id="IPR003614">
    <property type="entry name" value="Knottins"/>
</dbReference>
<protein>
    <submittedName>
        <fullName evidence="5">Nodule Cysteine-Rich (NCR) secreted peptide</fullName>
    </submittedName>
</protein>
<accession>A0A072UBI5</accession>
<dbReference type="Gene3D" id="3.30.30.10">
    <property type="entry name" value="Knottin, scorpion toxin-like"/>
    <property type="match status" value="1"/>
</dbReference>
<evidence type="ECO:0000259" key="4">
    <source>
        <dbReference type="SMART" id="SM00505"/>
    </source>
</evidence>
<dbReference type="AlphaFoldDB" id="A0A072UBI5"/>
<dbReference type="PaxDb" id="3880-AES76157"/>
<keyword evidence="7" id="KW-1185">Reference proteome</keyword>
<dbReference type="HOGENOM" id="CLU_161668_1_2_1"/>
<feature type="signal peptide" evidence="3">
    <location>
        <begin position="1"/>
        <end position="20"/>
    </location>
</feature>
<dbReference type="EnsemblPlants" id="KEH26826">
    <property type="protein sequence ID" value="KEH26826"/>
    <property type="gene ID" value="MTR_6g075430"/>
</dbReference>
<gene>
    <name evidence="5" type="ordered locus">MTR_6g075430</name>
</gene>
<sequence>MEKKSLAELCFLFLVFFVTKKNVVIETRASEVLSDGVCMSLSGTFNGLCIPPFMNNRCDKSCKNKEHKYYGKCWQDLRCWCYGEC</sequence>
<dbReference type="SUPFAM" id="SSF57095">
    <property type="entry name" value="Scorpion toxin-like"/>
    <property type="match status" value="1"/>
</dbReference>
<evidence type="ECO:0000313" key="5">
    <source>
        <dbReference type="EMBL" id="KEH26826.1"/>
    </source>
</evidence>